<feature type="non-terminal residue" evidence="1">
    <location>
        <position position="1"/>
    </location>
</feature>
<dbReference type="STRING" id="930991.A0A0D0D180"/>
<reference evidence="2" key="2">
    <citation type="submission" date="2015-01" db="EMBL/GenBank/DDBJ databases">
        <title>Evolutionary Origins and Diversification of the Mycorrhizal Mutualists.</title>
        <authorList>
            <consortium name="DOE Joint Genome Institute"/>
            <consortium name="Mycorrhizal Genomics Consortium"/>
            <person name="Kohler A."/>
            <person name="Kuo A."/>
            <person name="Nagy L.G."/>
            <person name="Floudas D."/>
            <person name="Copeland A."/>
            <person name="Barry K.W."/>
            <person name="Cichocki N."/>
            <person name="Veneault-Fourrey C."/>
            <person name="LaButti K."/>
            <person name="Lindquist E.A."/>
            <person name="Lipzen A."/>
            <person name="Lundell T."/>
            <person name="Morin E."/>
            <person name="Murat C."/>
            <person name="Riley R."/>
            <person name="Ohm R."/>
            <person name="Sun H."/>
            <person name="Tunlid A."/>
            <person name="Henrissat B."/>
            <person name="Grigoriev I.V."/>
            <person name="Hibbett D.S."/>
            <person name="Martin F."/>
        </authorList>
    </citation>
    <scope>NUCLEOTIDE SEQUENCE [LARGE SCALE GENOMIC DNA]</scope>
    <source>
        <strain evidence="2">Ve08.2h10</strain>
    </source>
</reference>
<gene>
    <name evidence="1" type="ORF">PAXRUDRAFT_47509</name>
</gene>
<evidence type="ECO:0000313" key="1">
    <source>
        <dbReference type="EMBL" id="KIK81803.1"/>
    </source>
</evidence>
<organism evidence="1 2">
    <name type="scientific">Paxillus rubicundulus Ve08.2h10</name>
    <dbReference type="NCBI Taxonomy" id="930991"/>
    <lineage>
        <taxon>Eukaryota</taxon>
        <taxon>Fungi</taxon>
        <taxon>Dikarya</taxon>
        <taxon>Basidiomycota</taxon>
        <taxon>Agaricomycotina</taxon>
        <taxon>Agaricomycetes</taxon>
        <taxon>Agaricomycetidae</taxon>
        <taxon>Boletales</taxon>
        <taxon>Paxilineae</taxon>
        <taxon>Paxillaceae</taxon>
        <taxon>Paxillus</taxon>
    </lineage>
</organism>
<proteinExistence type="predicted"/>
<dbReference type="AlphaFoldDB" id="A0A0D0D180"/>
<feature type="non-terminal residue" evidence="1">
    <location>
        <position position="96"/>
    </location>
</feature>
<name>A0A0D0D180_9AGAM</name>
<accession>A0A0D0D180</accession>
<keyword evidence="2" id="KW-1185">Reference proteome</keyword>
<dbReference type="InParanoid" id="A0A0D0D180"/>
<sequence length="96" mass="11046">FSPAILFSTEHFESFNHIFRLAAIYSNRQAPSRDTCQVFSEQDTIKHIVSSGFWLDLKTRAPWKAGKSIHTYMHDHPEQCHLIGISAVVQREVGEF</sequence>
<dbReference type="OrthoDB" id="2506088at2759"/>
<dbReference type="Proteomes" id="UP000054538">
    <property type="component" value="Unassembled WGS sequence"/>
</dbReference>
<protein>
    <submittedName>
        <fullName evidence="1">Uncharacterized protein</fullName>
    </submittedName>
</protein>
<reference evidence="1 2" key="1">
    <citation type="submission" date="2014-04" db="EMBL/GenBank/DDBJ databases">
        <authorList>
            <consortium name="DOE Joint Genome Institute"/>
            <person name="Kuo A."/>
            <person name="Kohler A."/>
            <person name="Jargeat P."/>
            <person name="Nagy L.G."/>
            <person name="Floudas D."/>
            <person name="Copeland A."/>
            <person name="Barry K.W."/>
            <person name="Cichocki N."/>
            <person name="Veneault-Fourrey C."/>
            <person name="LaButti K."/>
            <person name="Lindquist E.A."/>
            <person name="Lipzen A."/>
            <person name="Lundell T."/>
            <person name="Morin E."/>
            <person name="Murat C."/>
            <person name="Sun H."/>
            <person name="Tunlid A."/>
            <person name="Henrissat B."/>
            <person name="Grigoriev I.V."/>
            <person name="Hibbett D.S."/>
            <person name="Martin F."/>
            <person name="Nordberg H.P."/>
            <person name="Cantor M.N."/>
            <person name="Hua S.X."/>
        </authorList>
    </citation>
    <scope>NUCLEOTIDE SEQUENCE [LARGE SCALE GENOMIC DNA]</scope>
    <source>
        <strain evidence="1 2">Ve08.2h10</strain>
    </source>
</reference>
<dbReference type="HOGENOM" id="CLU_2460811_0_0_1"/>
<evidence type="ECO:0000313" key="2">
    <source>
        <dbReference type="Proteomes" id="UP000054538"/>
    </source>
</evidence>
<dbReference type="EMBL" id="KN825729">
    <property type="protein sequence ID" value="KIK81803.1"/>
    <property type="molecule type" value="Genomic_DNA"/>
</dbReference>